<feature type="domain" description="Sialidase" evidence="4">
    <location>
        <begin position="85"/>
        <end position="259"/>
    </location>
</feature>
<dbReference type="InterPro" id="IPR026856">
    <property type="entry name" value="Sialidase_fam"/>
</dbReference>
<dbReference type="GO" id="GO:0005737">
    <property type="term" value="C:cytoplasm"/>
    <property type="evidence" value="ECO:0007669"/>
    <property type="project" value="TreeGrafter"/>
</dbReference>
<evidence type="ECO:0000259" key="4">
    <source>
        <dbReference type="Pfam" id="PF13088"/>
    </source>
</evidence>
<dbReference type="EC" id="3.2.1.18" evidence="3"/>
<evidence type="ECO:0000313" key="6">
    <source>
        <dbReference type="Proteomes" id="UP000293142"/>
    </source>
</evidence>
<dbReference type="RefSeq" id="WP_131013615.1">
    <property type="nucleotide sequence ID" value="NZ_SIRE01000008.1"/>
</dbReference>
<dbReference type="InterPro" id="IPR011040">
    <property type="entry name" value="Sialidase"/>
</dbReference>
<dbReference type="GO" id="GO:0006689">
    <property type="term" value="P:ganglioside catabolic process"/>
    <property type="evidence" value="ECO:0007669"/>
    <property type="project" value="TreeGrafter"/>
</dbReference>
<dbReference type="GO" id="GO:0009313">
    <property type="term" value="P:oligosaccharide catabolic process"/>
    <property type="evidence" value="ECO:0007669"/>
    <property type="project" value="TreeGrafter"/>
</dbReference>
<comment type="catalytic activity">
    <reaction evidence="1">
        <text>Hydrolysis of alpha-(2-&gt;3)-, alpha-(2-&gt;6)-, alpha-(2-&gt;8)- glycosidic linkages of terminal sialic acid residues in oligosaccharides, glycoproteins, glycolipids, colominic acid and synthetic substrates.</text>
        <dbReference type="EC" id="3.2.1.18"/>
    </reaction>
</comment>
<comment type="similarity">
    <text evidence="2">Belongs to the glycosyl hydrolase 33 family.</text>
</comment>
<dbReference type="PANTHER" id="PTHR10628:SF30">
    <property type="entry name" value="EXO-ALPHA-SIALIDASE"/>
    <property type="match status" value="1"/>
</dbReference>
<proteinExistence type="inferred from homology"/>
<dbReference type="SUPFAM" id="SSF50939">
    <property type="entry name" value="Sialidases"/>
    <property type="match status" value="1"/>
</dbReference>
<reference evidence="5 6" key="1">
    <citation type="submission" date="2019-02" db="EMBL/GenBank/DDBJ databases">
        <title>Paenibacillus sp. nov., isolated from surface-sterilized tissue of Thalictrum simplex L.</title>
        <authorList>
            <person name="Tuo L."/>
        </authorList>
    </citation>
    <scope>NUCLEOTIDE SEQUENCE [LARGE SCALE GENOMIC DNA]</scope>
    <source>
        <strain evidence="5 6">N2SHLJ1</strain>
    </source>
</reference>
<dbReference type="CDD" id="cd15482">
    <property type="entry name" value="Sialidase_non-viral"/>
    <property type="match status" value="1"/>
</dbReference>
<dbReference type="AlphaFoldDB" id="A0A4Q9DQU2"/>
<dbReference type="EMBL" id="SIRE01000008">
    <property type="protein sequence ID" value="TBL78979.1"/>
    <property type="molecule type" value="Genomic_DNA"/>
</dbReference>
<dbReference type="PANTHER" id="PTHR10628">
    <property type="entry name" value="SIALIDASE"/>
    <property type="match status" value="1"/>
</dbReference>
<name>A0A4Q9DQU2_9BACL</name>
<keyword evidence="6" id="KW-1185">Reference proteome</keyword>
<dbReference type="OrthoDB" id="9807193at2"/>
<protein>
    <recommendedName>
        <fullName evidence="3">exo-alpha-sialidase</fullName>
        <ecNumber evidence="3">3.2.1.18</ecNumber>
    </recommendedName>
</protein>
<evidence type="ECO:0000256" key="1">
    <source>
        <dbReference type="ARBA" id="ARBA00000427"/>
    </source>
</evidence>
<evidence type="ECO:0000256" key="2">
    <source>
        <dbReference type="ARBA" id="ARBA00009348"/>
    </source>
</evidence>
<dbReference type="InterPro" id="IPR036278">
    <property type="entry name" value="Sialidase_sf"/>
</dbReference>
<organism evidence="5 6">
    <name type="scientific">Paenibacillus thalictri</name>
    <dbReference type="NCBI Taxonomy" id="2527873"/>
    <lineage>
        <taxon>Bacteria</taxon>
        <taxon>Bacillati</taxon>
        <taxon>Bacillota</taxon>
        <taxon>Bacilli</taxon>
        <taxon>Bacillales</taxon>
        <taxon>Paenibacillaceae</taxon>
        <taxon>Paenibacillus</taxon>
    </lineage>
</organism>
<comment type="caution">
    <text evidence="5">The sequence shown here is derived from an EMBL/GenBank/DDBJ whole genome shotgun (WGS) entry which is preliminary data.</text>
</comment>
<evidence type="ECO:0000313" key="5">
    <source>
        <dbReference type="EMBL" id="TBL78979.1"/>
    </source>
</evidence>
<gene>
    <name evidence="5" type="ORF">EYB31_12175</name>
</gene>
<evidence type="ECO:0000256" key="3">
    <source>
        <dbReference type="ARBA" id="ARBA00012733"/>
    </source>
</evidence>
<accession>A0A4Q9DQU2</accession>
<dbReference type="GO" id="GO:0016020">
    <property type="term" value="C:membrane"/>
    <property type="evidence" value="ECO:0007669"/>
    <property type="project" value="TreeGrafter"/>
</dbReference>
<dbReference type="Gene3D" id="2.120.10.10">
    <property type="match status" value="1"/>
</dbReference>
<dbReference type="Pfam" id="PF13088">
    <property type="entry name" value="BNR_2"/>
    <property type="match status" value="1"/>
</dbReference>
<dbReference type="GO" id="GO:0004308">
    <property type="term" value="F:exo-alpha-sialidase activity"/>
    <property type="evidence" value="ECO:0007669"/>
    <property type="project" value="UniProtKB-EC"/>
</dbReference>
<dbReference type="Proteomes" id="UP000293142">
    <property type="component" value="Unassembled WGS sequence"/>
</dbReference>
<sequence>MLTHTRSVKHRVFEVWRSPGRFTKNPDLIRLPSGRLMLVYCDNDAHWSLETQIITLLASDDDGQTWFKHREIDRADLRKGDERLVTPRLSQLNDGRLVILIDHDDFGHFHEDQPSGNWVYWSEDDGETWTTYRETGISGFEPDRMMDLPDGRLAVVSHVMRGDSQEFAVILSCSDDGGSTWYEQATIAHDGLHRFCEGALVVLNGGKELACIMRENHSAGIPCFAAFSRDHGVSWTTPQMMPFSLHRPYAKQLADGRVLVTGRQVSGGLGTYGWCGDFHKEAGSYAIGGPRRKYAAELSAEALTIINQPDHECRYTLLPPESSKSEVVFQAEVKIEADTDEAVAYMAVSRLRGIRGPIVLYIGRNWIALTTHTVDFRKPVDMSDYRKLTIHHRRGLLTVQVDGETIINSCVFWEADRLGNFHGGGDLAARTGFGQLGDTGKSCWRELSYKVTNPTLPQMNWRWRAADVLWPDAYQRERMIEIHANHPDQKPWPDHGYSSWLELPDGRIMFVDYTNQGDEPHKSHLVGVYLHAEDYA</sequence>